<reference evidence="1 2" key="1">
    <citation type="submission" date="2016-10" db="EMBL/GenBank/DDBJ databases">
        <authorList>
            <person name="de Groot N.N."/>
        </authorList>
    </citation>
    <scope>NUCLEOTIDE SEQUENCE [LARGE SCALE GENOMIC DNA]</scope>
    <source>
        <strain evidence="1 2">Nm1</strain>
    </source>
</reference>
<dbReference type="STRING" id="44576.SAMN05421881_103525"/>
<keyword evidence="2" id="KW-1185">Reference proteome</keyword>
<evidence type="ECO:0000313" key="2">
    <source>
        <dbReference type="Proteomes" id="UP000198640"/>
    </source>
</evidence>
<sequence length="384" mass="42526">MGDAKGTFKFPGTDTSLGFGGYVKLDAIYNSASARSDRFTDQLYFPGLVPLKGEGQRNKLAFSPRETRLWFKSLTPTRWGDLNTYVELDFYAFQSPGNQVVSNSYAPRMRHAFGTLGPFLAGQTWSTFMHVGALPELLDFGAPAGRVFIRQPLLRWTQPLALGDMEADIQLALEQPESVLTAPDGETLEMDNDRVPDTVVRLNLNPSWGALSLAGMMRQIRYSDHSASSQAWGGAFSISGKVRTFGFDHFSFQASYGNALGRYTSFSAFNDGLVDAQGSLRLVNVFAGFAAYQHWWSPTWRSSVAYGYAFADNPALAPDTANDWVQSAHVNLLWSPFIQTTFGLEYMYATRRVLAPRQNLWVTESAFCKTMAGDSGAPRPISEK</sequence>
<dbReference type="InterPro" id="IPR045748">
    <property type="entry name" value="DcaP"/>
</dbReference>
<dbReference type="SUPFAM" id="SSF56935">
    <property type="entry name" value="Porins"/>
    <property type="match status" value="1"/>
</dbReference>
<proteinExistence type="predicted"/>
<feature type="non-terminal residue" evidence="1">
    <location>
        <position position="384"/>
    </location>
</feature>
<name>A0A1H3JU18_9PROT</name>
<dbReference type="OrthoDB" id="190887at2"/>
<gene>
    <name evidence="1" type="ORF">SAMN05421881_103525</name>
</gene>
<accession>A0A1H3JU18</accession>
<dbReference type="AlphaFoldDB" id="A0A1H3JU18"/>
<dbReference type="EMBL" id="FNOY01000035">
    <property type="protein sequence ID" value="SDY43436.1"/>
    <property type="molecule type" value="Genomic_DNA"/>
</dbReference>
<organism evidence="1 2">
    <name type="scientific">Nitrosomonas halophila</name>
    <dbReference type="NCBI Taxonomy" id="44576"/>
    <lineage>
        <taxon>Bacteria</taxon>
        <taxon>Pseudomonadati</taxon>
        <taxon>Pseudomonadota</taxon>
        <taxon>Betaproteobacteria</taxon>
        <taxon>Nitrosomonadales</taxon>
        <taxon>Nitrosomonadaceae</taxon>
        <taxon>Nitrosomonas</taxon>
    </lineage>
</organism>
<protein>
    <submittedName>
        <fullName evidence="1">Porin subfamily protein</fullName>
    </submittedName>
</protein>
<evidence type="ECO:0000313" key="1">
    <source>
        <dbReference type="EMBL" id="SDY43436.1"/>
    </source>
</evidence>
<dbReference type="RefSeq" id="WP_090414447.1">
    <property type="nucleotide sequence ID" value="NZ_FNOY01000035.1"/>
</dbReference>
<dbReference type="Pfam" id="PF19577">
    <property type="entry name" value="DcaP"/>
    <property type="match status" value="1"/>
</dbReference>
<dbReference type="Proteomes" id="UP000198640">
    <property type="component" value="Unassembled WGS sequence"/>
</dbReference>